<protein>
    <submittedName>
        <fullName evidence="1">Uncharacterized protein</fullName>
    </submittedName>
</protein>
<organism evidence="1">
    <name type="scientific">Fusarium oxysporum f. sp. conglutinans race 2 54008</name>
    <dbReference type="NCBI Taxonomy" id="1089457"/>
    <lineage>
        <taxon>Eukaryota</taxon>
        <taxon>Fungi</taxon>
        <taxon>Dikarya</taxon>
        <taxon>Ascomycota</taxon>
        <taxon>Pezizomycotina</taxon>
        <taxon>Sordariomycetes</taxon>
        <taxon>Hypocreomycetidae</taxon>
        <taxon>Hypocreales</taxon>
        <taxon>Nectriaceae</taxon>
        <taxon>Fusarium</taxon>
        <taxon>Fusarium oxysporum species complex</taxon>
    </lineage>
</organism>
<name>X0GVX2_FUSOX</name>
<reference evidence="1" key="1">
    <citation type="submission" date="2011-11" db="EMBL/GenBank/DDBJ databases">
        <title>The Genome Sequence of Fusarium oxysporum PHW808.</title>
        <authorList>
            <consortium name="The Broad Institute Genome Sequencing Platform"/>
            <person name="Ma L.-J."/>
            <person name="Gale L.R."/>
            <person name="Schwartz D.C."/>
            <person name="Zhou S."/>
            <person name="Corby-Kistler H."/>
            <person name="Young S.K."/>
            <person name="Zeng Q."/>
            <person name="Gargeya S."/>
            <person name="Fitzgerald M."/>
            <person name="Haas B."/>
            <person name="Abouelleil A."/>
            <person name="Alvarado L."/>
            <person name="Arachchi H.M."/>
            <person name="Berlin A."/>
            <person name="Brown A."/>
            <person name="Chapman S.B."/>
            <person name="Chen Z."/>
            <person name="Dunbar C."/>
            <person name="Freedman E."/>
            <person name="Gearin G."/>
            <person name="Goldberg J."/>
            <person name="Griggs A."/>
            <person name="Gujja S."/>
            <person name="Heiman D."/>
            <person name="Howarth C."/>
            <person name="Larson L."/>
            <person name="Lui A."/>
            <person name="MacDonald P.J.P."/>
            <person name="Montmayeur A."/>
            <person name="Murphy C."/>
            <person name="Neiman D."/>
            <person name="Pearson M."/>
            <person name="Priest M."/>
            <person name="Roberts A."/>
            <person name="Saif S."/>
            <person name="Shea T."/>
            <person name="Shenoy N."/>
            <person name="Sisk P."/>
            <person name="Stolte C."/>
            <person name="Sykes S."/>
            <person name="Wortman J."/>
            <person name="Nusbaum C."/>
            <person name="Birren B."/>
        </authorList>
    </citation>
    <scope>NUCLEOTIDE SEQUENCE [LARGE SCALE GENOMIC DNA]</scope>
    <source>
        <strain evidence="1">54008</strain>
    </source>
</reference>
<sequence>MEGPAGDEEVVVERKDESHVRIIAVPYALRAGLIASKRSVND</sequence>
<dbReference type="Proteomes" id="UP000030676">
    <property type="component" value="Unassembled WGS sequence"/>
</dbReference>
<gene>
    <name evidence="1" type="ORF">FOPG_19764</name>
</gene>
<accession>X0GVX2</accession>
<dbReference type="AlphaFoldDB" id="X0GVX2"/>
<dbReference type="EMBL" id="KK034514">
    <property type="protein sequence ID" value="EXL63966.1"/>
    <property type="molecule type" value="Genomic_DNA"/>
</dbReference>
<evidence type="ECO:0000313" key="1">
    <source>
        <dbReference type="EMBL" id="EXL63966.1"/>
    </source>
</evidence>
<proteinExistence type="predicted"/>
<reference evidence="1" key="2">
    <citation type="submission" date="2014-03" db="EMBL/GenBank/DDBJ databases">
        <title>The Genome Annotation of Fusarium oxysporum PHW808.</title>
        <authorList>
            <consortium name="The Broad Institute Genomics Platform"/>
            <person name="Ma L.-J."/>
            <person name="Corby-Kistler H."/>
            <person name="Broz K."/>
            <person name="Gale L.R."/>
            <person name="Jonkers W."/>
            <person name="O'Donnell K."/>
            <person name="Ploetz R."/>
            <person name="Steinberg C."/>
            <person name="Schwartz D.C."/>
            <person name="VanEtten H."/>
            <person name="Zhou S."/>
            <person name="Young S.K."/>
            <person name="Zeng Q."/>
            <person name="Gargeya S."/>
            <person name="Fitzgerald M."/>
            <person name="Abouelleil A."/>
            <person name="Alvarado L."/>
            <person name="Chapman S.B."/>
            <person name="Gainer-Dewar J."/>
            <person name="Goldberg J."/>
            <person name="Griggs A."/>
            <person name="Gujja S."/>
            <person name="Hansen M."/>
            <person name="Howarth C."/>
            <person name="Imamovic A."/>
            <person name="Ireland A."/>
            <person name="Larimer J."/>
            <person name="McCowan C."/>
            <person name="Murphy C."/>
            <person name="Pearson M."/>
            <person name="Poon T.W."/>
            <person name="Priest M."/>
            <person name="Roberts A."/>
            <person name="Saif S."/>
            <person name="Shea T."/>
            <person name="Sykes S."/>
            <person name="Wortman J."/>
            <person name="Nusbaum C."/>
            <person name="Birren B."/>
        </authorList>
    </citation>
    <scope>NUCLEOTIDE SEQUENCE</scope>
    <source>
        <strain evidence="1">54008</strain>
    </source>
</reference>
<dbReference type="HOGENOM" id="CLU_3260605_0_0_1"/>